<comment type="caution">
    <text evidence="9">The sequence shown here is derived from an EMBL/GenBank/DDBJ whole genome shotgun (WGS) entry which is preliminary data.</text>
</comment>
<evidence type="ECO:0000256" key="2">
    <source>
        <dbReference type="ARBA" id="ARBA00022617"/>
    </source>
</evidence>
<reference evidence="10" key="1">
    <citation type="journal article" date="2019" name="Int. J. Syst. Evol. Microbiol.">
        <title>The Global Catalogue of Microorganisms (GCM) 10K type strain sequencing project: providing services to taxonomists for standard genome sequencing and annotation.</title>
        <authorList>
            <consortium name="The Broad Institute Genomics Platform"/>
            <consortium name="The Broad Institute Genome Sequencing Center for Infectious Disease"/>
            <person name="Wu L."/>
            <person name="Ma J."/>
        </authorList>
    </citation>
    <scope>NUCLEOTIDE SEQUENCE [LARGE SCALE GENOMIC DNA]</scope>
    <source>
        <strain evidence="10">CECT 8472</strain>
    </source>
</reference>
<keyword evidence="10" id="KW-1185">Reference proteome</keyword>
<keyword evidence="5" id="KW-0408">Iron</keyword>
<evidence type="ECO:0000259" key="8">
    <source>
        <dbReference type="Pfam" id="PF03460"/>
    </source>
</evidence>
<dbReference type="Gene3D" id="3.90.480.10">
    <property type="entry name" value="Sulfite Reductase Hemoprotein,Domain 2"/>
    <property type="match status" value="1"/>
</dbReference>
<dbReference type="InterPro" id="IPR036136">
    <property type="entry name" value="Nit/Sulf_reduc_fer-like_dom_sf"/>
</dbReference>
<keyword evidence="3" id="KW-0479">Metal-binding</keyword>
<keyword evidence="4 9" id="KW-0560">Oxidoreductase</keyword>
<dbReference type="InterPro" id="IPR051329">
    <property type="entry name" value="NIR_SIR_4Fe-4S"/>
</dbReference>
<evidence type="ECO:0000313" key="10">
    <source>
        <dbReference type="Proteomes" id="UP001595799"/>
    </source>
</evidence>
<dbReference type="PANTHER" id="PTHR32439">
    <property type="entry name" value="FERREDOXIN--NITRITE REDUCTASE, CHLOROPLASTIC"/>
    <property type="match status" value="1"/>
</dbReference>
<feature type="domain" description="Nitrite/Sulfite reductase ferredoxin-like" evidence="8">
    <location>
        <begin position="52"/>
        <end position="110"/>
    </location>
</feature>
<dbReference type="InterPro" id="IPR005117">
    <property type="entry name" value="NiRdtase/SiRdtase_haem-b_fer"/>
</dbReference>
<evidence type="ECO:0000256" key="1">
    <source>
        <dbReference type="ARBA" id="ARBA00022485"/>
    </source>
</evidence>
<organism evidence="9 10">
    <name type="scientific">Fodinicurvata halophila</name>
    <dbReference type="NCBI Taxonomy" id="1419723"/>
    <lineage>
        <taxon>Bacteria</taxon>
        <taxon>Pseudomonadati</taxon>
        <taxon>Pseudomonadota</taxon>
        <taxon>Alphaproteobacteria</taxon>
        <taxon>Rhodospirillales</taxon>
        <taxon>Rhodovibrionaceae</taxon>
        <taxon>Fodinicurvata</taxon>
    </lineage>
</organism>
<dbReference type="Pfam" id="PF01077">
    <property type="entry name" value="NIR_SIR"/>
    <property type="match status" value="2"/>
</dbReference>
<dbReference type="Gene3D" id="3.30.413.10">
    <property type="entry name" value="Sulfite Reductase Hemoprotein, domain 1"/>
    <property type="match status" value="2"/>
</dbReference>
<evidence type="ECO:0000256" key="5">
    <source>
        <dbReference type="ARBA" id="ARBA00023004"/>
    </source>
</evidence>
<dbReference type="Proteomes" id="UP001595799">
    <property type="component" value="Unassembled WGS sequence"/>
</dbReference>
<accession>A0ABV8UR50</accession>
<proteinExistence type="predicted"/>
<dbReference type="SUPFAM" id="SSF56014">
    <property type="entry name" value="Nitrite and sulphite reductase 4Fe-4S domain-like"/>
    <property type="match status" value="2"/>
</dbReference>
<evidence type="ECO:0000256" key="3">
    <source>
        <dbReference type="ARBA" id="ARBA00022723"/>
    </source>
</evidence>
<dbReference type="GO" id="GO:0050311">
    <property type="term" value="F:sulfite reductase (ferredoxin) activity"/>
    <property type="evidence" value="ECO:0007669"/>
    <property type="project" value="UniProtKB-EC"/>
</dbReference>
<keyword evidence="1" id="KW-0004">4Fe-4S</keyword>
<gene>
    <name evidence="9" type="ORF">ACFOW6_16835</name>
</gene>
<keyword evidence="6" id="KW-0411">Iron-sulfur</keyword>
<dbReference type="InterPro" id="IPR045854">
    <property type="entry name" value="NO2/SO3_Rdtase_4Fe4S_sf"/>
</dbReference>
<dbReference type="PANTHER" id="PTHR32439:SF9">
    <property type="entry name" value="BLR3264 PROTEIN"/>
    <property type="match status" value="1"/>
</dbReference>
<name>A0ABV8UR50_9PROT</name>
<dbReference type="InterPro" id="IPR006067">
    <property type="entry name" value="NO2/SO3_Rdtase_4Fe4S_dom"/>
</dbReference>
<evidence type="ECO:0000259" key="7">
    <source>
        <dbReference type="Pfam" id="PF01077"/>
    </source>
</evidence>
<evidence type="ECO:0000313" key="9">
    <source>
        <dbReference type="EMBL" id="MFC4353216.1"/>
    </source>
</evidence>
<keyword evidence="2" id="KW-0349">Heme</keyword>
<dbReference type="EMBL" id="JBHSCW010000011">
    <property type="protein sequence ID" value="MFC4353216.1"/>
    <property type="molecule type" value="Genomic_DNA"/>
</dbReference>
<feature type="domain" description="Nitrite/sulphite reductase 4Fe-4S" evidence="7">
    <location>
        <begin position="413"/>
        <end position="545"/>
    </location>
</feature>
<protein>
    <submittedName>
        <fullName evidence="9">Nitrite/sulfite reductase</fullName>
        <ecNumber evidence="9">1.8.7.1</ecNumber>
    </submittedName>
</protein>
<evidence type="ECO:0000256" key="6">
    <source>
        <dbReference type="ARBA" id="ARBA00023014"/>
    </source>
</evidence>
<sequence>MYRYDEFDEALVRERVAQFSEQVQRRLNGELSEDEFKPLRLMNGLYLQLHAYMFRIAIPYGTLSSNQLRQLAYVARTYDKGYGHITTRQNIQFNWPRLEDAPAILSDLADAQLHAIQTSGNCIRNTTADQYAGVAADEIADPRHYCEIIRQWSTLHPEFSFLPRKFKIAVTGAEEDRAALRTHDIGLRMRRDADGNPGFEVMVGGGLGRTPVVGVTIRDFLPEQHLLSYLEAILRVYNQLGRRDNIHKARIKILVQSVGRDEFARMVEEEWAQLRDGYLTLPQEELDAIAHYFTPPPYEALEDTPPELQLWQSTSPGFGAWMNENVAAHKQPGYAIVNVSLKPEGGVPGDITAEQMEVVADLAERYSFSEIRATHEQNLVLPYVRKLDLMAVWQGLQEAGLATANIGLISDMICCPGLDYCNLANARSIPVAQEISERFADLSRQRDIGPLKIKMSGCINACGHHHVGHIGILGVDKKGQEYYQITLGGSAENETTLGNIIGPAFSAAEVGDAMETIVETYLDIRQEGESFLETYRRVGQQPFKETLYAAH</sequence>
<feature type="domain" description="Nitrite/sulphite reductase 4Fe-4S" evidence="7">
    <location>
        <begin position="119"/>
        <end position="272"/>
    </location>
</feature>
<feature type="domain" description="Nitrite/Sulfite reductase ferredoxin-like" evidence="8">
    <location>
        <begin position="347"/>
        <end position="399"/>
    </location>
</feature>
<dbReference type="Pfam" id="PF03460">
    <property type="entry name" value="NIR_SIR_ferr"/>
    <property type="match status" value="2"/>
</dbReference>
<dbReference type="EC" id="1.8.7.1" evidence="9"/>
<evidence type="ECO:0000256" key="4">
    <source>
        <dbReference type="ARBA" id="ARBA00023002"/>
    </source>
</evidence>
<dbReference type="RefSeq" id="WP_382423591.1">
    <property type="nucleotide sequence ID" value="NZ_JBHSCW010000011.1"/>
</dbReference>
<dbReference type="SUPFAM" id="SSF55124">
    <property type="entry name" value="Nitrite/Sulfite reductase N-terminal domain-like"/>
    <property type="match status" value="2"/>
</dbReference>